<dbReference type="STRING" id="1095629.A0A0C9WTH4"/>
<keyword evidence="2" id="KW-1185">Reference proteome</keyword>
<evidence type="ECO:0000313" key="1">
    <source>
        <dbReference type="EMBL" id="KIJ95265.1"/>
    </source>
</evidence>
<reference evidence="1 2" key="1">
    <citation type="submission" date="2014-04" db="EMBL/GenBank/DDBJ databases">
        <authorList>
            <consortium name="DOE Joint Genome Institute"/>
            <person name="Kuo A."/>
            <person name="Kohler A."/>
            <person name="Nagy L.G."/>
            <person name="Floudas D."/>
            <person name="Copeland A."/>
            <person name="Barry K.W."/>
            <person name="Cichocki N."/>
            <person name="Veneault-Fourrey C."/>
            <person name="LaButti K."/>
            <person name="Lindquist E.A."/>
            <person name="Lipzen A."/>
            <person name="Lundell T."/>
            <person name="Morin E."/>
            <person name="Murat C."/>
            <person name="Sun H."/>
            <person name="Tunlid A."/>
            <person name="Henrissat B."/>
            <person name="Grigoriev I.V."/>
            <person name="Hibbett D.S."/>
            <person name="Martin F."/>
            <person name="Nordberg H.P."/>
            <person name="Cantor M.N."/>
            <person name="Hua S.X."/>
        </authorList>
    </citation>
    <scope>NUCLEOTIDE SEQUENCE [LARGE SCALE GENOMIC DNA]</scope>
    <source>
        <strain evidence="1 2">LaAM-08-1</strain>
    </source>
</reference>
<evidence type="ECO:0000313" key="2">
    <source>
        <dbReference type="Proteomes" id="UP000054477"/>
    </source>
</evidence>
<proteinExistence type="predicted"/>
<dbReference type="EMBL" id="KN838762">
    <property type="protein sequence ID" value="KIJ95265.1"/>
    <property type="molecule type" value="Genomic_DNA"/>
</dbReference>
<organism evidence="1 2">
    <name type="scientific">Laccaria amethystina LaAM-08-1</name>
    <dbReference type="NCBI Taxonomy" id="1095629"/>
    <lineage>
        <taxon>Eukaryota</taxon>
        <taxon>Fungi</taxon>
        <taxon>Dikarya</taxon>
        <taxon>Basidiomycota</taxon>
        <taxon>Agaricomycotina</taxon>
        <taxon>Agaricomycetes</taxon>
        <taxon>Agaricomycetidae</taxon>
        <taxon>Agaricales</taxon>
        <taxon>Agaricineae</taxon>
        <taxon>Hydnangiaceae</taxon>
        <taxon>Laccaria</taxon>
    </lineage>
</organism>
<accession>A0A0C9WTH4</accession>
<dbReference type="OrthoDB" id="10473324at2759"/>
<protein>
    <submittedName>
        <fullName evidence="1">Uncharacterized protein</fullName>
    </submittedName>
</protein>
<reference evidence="2" key="2">
    <citation type="submission" date="2015-01" db="EMBL/GenBank/DDBJ databases">
        <title>Evolutionary Origins and Diversification of the Mycorrhizal Mutualists.</title>
        <authorList>
            <consortium name="DOE Joint Genome Institute"/>
            <consortium name="Mycorrhizal Genomics Consortium"/>
            <person name="Kohler A."/>
            <person name="Kuo A."/>
            <person name="Nagy L.G."/>
            <person name="Floudas D."/>
            <person name="Copeland A."/>
            <person name="Barry K.W."/>
            <person name="Cichocki N."/>
            <person name="Veneault-Fourrey C."/>
            <person name="LaButti K."/>
            <person name="Lindquist E.A."/>
            <person name="Lipzen A."/>
            <person name="Lundell T."/>
            <person name="Morin E."/>
            <person name="Murat C."/>
            <person name="Riley R."/>
            <person name="Ohm R."/>
            <person name="Sun H."/>
            <person name="Tunlid A."/>
            <person name="Henrissat B."/>
            <person name="Grigoriev I.V."/>
            <person name="Hibbett D.S."/>
            <person name="Martin F."/>
        </authorList>
    </citation>
    <scope>NUCLEOTIDE SEQUENCE [LARGE SCALE GENOMIC DNA]</scope>
    <source>
        <strain evidence="2">LaAM-08-1</strain>
    </source>
</reference>
<dbReference type="AlphaFoldDB" id="A0A0C9WTH4"/>
<dbReference type="HOGENOM" id="CLU_188559_0_0_1"/>
<dbReference type="Proteomes" id="UP000054477">
    <property type="component" value="Unassembled WGS sequence"/>
</dbReference>
<sequence>MPEIRKTLYKGSVDVHGCLSGGWGCRVSQEQLPLEPPRESSVEGLCSSLSTLHCTCGAQELLVDPLPQGAKREGALYLDGAHITDLKVVH</sequence>
<gene>
    <name evidence="1" type="ORF">K443DRAFT_109059</name>
</gene>
<name>A0A0C9WTH4_9AGAR</name>